<name>A0A0L0GDT4_9EUKA</name>
<dbReference type="SMART" id="SM01407">
    <property type="entry name" value="NAC"/>
    <property type="match status" value="1"/>
</dbReference>
<proteinExistence type="predicted"/>
<gene>
    <name evidence="3" type="ORF">SARC_00688</name>
</gene>
<evidence type="ECO:0000313" key="4">
    <source>
        <dbReference type="Proteomes" id="UP000054560"/>
    </source>
</evidence>
<dbReference type="Gene3D" id="2.20.70.30">
    <property type="entry name" value="Nascent polypeptide-associated complex domain"/>
    <property type="match status" value="1"/>
</dbReference>
<dbReference type="InterPro" id="IPR016641">
    <property type="entry name" value="EGD2/NACA0like"/>
</dbReference>
<dbReference type="AlphaFoldDB" id="A0A0L0GDT4"/>
<dbReference type="GO" id="GO:0005854">
    <property type="term" value="C:nascent polypeptide-associated complex"/>
    <property type="evidence" value="ECO:0007669"/>
    <property type="project" value="InterPro"/>
</dbReference>
<evidence type="ECO:0000313" key="3">
    <source>
        <dbReference type="EMBL" id="KNC87160.1"/>
    </source>
</evidence>
<dbReference type="PROSITE" id="PS51151">
    <property type="entry name" value="NAC_AB"/>
    <property type="match status" value="1"/>
</dbReference>
<dbReference type="Pfam" id="PF01849">
    <property type="entry name" value="NAC"/>
    <property type="match status" value="1"/>
</dbReference>
<dbReference type="Pfam" id="PF19026">
    <property type="entry name" value="UBA_HYPK"/>
    <property type="match status" value="1"/>
</dbReference>
<dbReference type="InterPro" id="IPR038187">
    <property type="entry name" value="NAC_A/B_dom_sf"/>
</dbReference>
<sequence length="194" mass="20944">MTDTENKVVEITDDNVPSDDDMPALEEATANTTIEEGDESEEAAAEVGRSEKKMRKALMKLGLKPVPGIQRVAMKKQPNVLFAVKKPDVYVVGDTYVVFGEYNVEDMNAQARAQAQMMQQQQAAAGGDGADDDDDDIPALEEAPVDEGDVDETGVEAEDIELVVQQANVSRGQAVKALKENDNDVVNAIMTLTT</sequence>
<dbReference type="Proteomes" id="UP000054560">
    <property type="component" value="Unassembled WGS sequence"/>
</dbReference>
<accession>A0A0L0GDT4</accession>
<feature type="compositionally biased region" description="Acidic residues" evidence="1">
    <location>
        <begin position="129"/>
        <end position="151"/>
    </location>
</feature>
<dbReference type="InterPro" id="IPR044034">
    <property type="entry name" value="NAC-like_UBA"/>
</dbReference>
<dbReference type="GeneID" id="25901192"/>
<feature type="region of interest" description="Disordered" evidence="1">
    <location>
        <begin position="1"/>
        <end position="50"/>
    </location>
</feature>
<dbReference type="Gene3D" id="1.10.8.10">
    <property type="entry name" value="DNA helicase RuvA subunit, C-terminal domain"/>
    <property type="match status" value="1"/>
</dbReference>
<evidence type="ECO:0000256" key="1">
    <source>
        <dbReference type="SAM" id="MobiDB-lite"/>
    </source>
</evidence>
<feature type="region of interest" description="Disordered" evidence="1">
    <location>
        <begin position="115"/>
        <end position="151"/>
    </location>
</feature>
<evidence type="ECO:0000259" key="2">
    <source>
        <dbReference type="PROSITE" id="PS51151"/>
    </source>
</evidence>
<dbReference type="STRING" id="667725.A0A0L0GDT4"/>
<dbReference type="OrthoDB" id="3169036at2759"/>
<dbReference type="RefSeq" id="XP_014161062.1">
    <property type="nucleotide sequence ID" value="XM_014305587.1"/>
</dbReference>
<feature type="compositionally biased region" description="Low complexity" evidence="1">
    <location>
        <begin position="115"/>
        <end position="125"/>
    </location>
</feature>
<protein>
    <recommendedName>
        <fullName evidence="2">NAC-A/B domain-containing protein</fullName>
    </recommendedName>
</protein>
<feature type="compositionally biased region" description="Acidic residues" evidence="1">
    <location>
        <begin position="35"/>
        <end position="44"/>
    </location>
</feature>
<keyword evidence="4" id="KW-1185">Reference proteome</keyword>
<reference evidence="3 4" key="1">
    <citation type="submission" date="2011-02" db="EMBL/GenBank/DDBJ databases">
        <title>The Genome Sequence of Sphaeroforma arctica JP610.</title>
        <authorList>
            <consortium name="The Broad Institute Genome Sequencing Platform"/>
            <person name="Russ C."/>
            <person name="Cuomo C."/>
            <person name="Young S.K."/>
            <person name="Zeng Q."/>
            <person name="Gargeya S."/>
            <person name="Alvarado L."/>
            <person name="Berlin A."/>
            <person name="Chapman S.B."/>
            <person name="Chen Z."/>
            <person name="Freedman E."/>
            <person name="Gellesch M."/>
            <person name="Goldberg J."/>
            <person name="Griggs A."/>
            <person name="Gujja S."/>
            <person name="Heilman E."/>
            <person name="Heiman D."/>
            <person name="Howarth C."/>
            <person name="Mehta T."/>
            <person name="Neiman D."/>
            <person name="Pearson M."/>
            <person name="Roberts A."/>
            <person name="Saif S."/>
            <person name="Shea T."/>
            <person name="Shenoy N."/>
            <person name="Sisk P."/>
            <person name="Stolte C."/>
            <person name="Sykes S."/>
            <person name="White J."/>
            <person name="Yandava C."/>
            <person name="Burger G."/>
            <person name="Gray M.W."/>
            <person name="Holland P.W.H."/>
            <person name="King N."/>
            <person name="Lang F.B.F."/>
            <person name="Roger A.J."/>
            <person name="Ruiz-Trillo I."/>
            <person name="Haas B."/>
            <person name="Nusbaum C."/>
            <person name="Birren B."/>
        </authorList>
    </citation>
    <scope>NUCLEOTIDE SEQUENCE [LARGE SCALE GENOMIC DNA]</scope>
    <source>
        <strain evidence="3 4">JP610</strain>
    </source>
</reference>
<dbReference type="CDD" id="cd22054">
    <property type="entry name" value="NAC_NACA"/>
    <property type="match status" value="1"/>
</dbReference>
<dbReference type="PANTHER" id="PTHR21713">
    <property type="entry name" value="NASCENT POLYPEPTIDE ASSOCIATED COMPLEX ALPHA SUBUNIT-RELATED"/>
    <property type="match status" value="1"/>
</dbReference>
<dbReference type="PIRSF" id="PIRSF015901">
    <property type="entry name" value="NAC_alpha"/>
    <property type="match status" value="1"/>
</dbReference>
<organism evidence="3 4">
    <name type="scientific">Sphaeroforma arctica JP610</name>
    <dbReference type="NCBI Taxonomy" id="667725"/>
    <lineage>
        <taxon>Eukaryota</taxon>
        <taxon>Ichthyosporea</taxon>
        <taxon>Ichthyophonida</taxon>
        <taxon>Sphaeroforma</taxon>
    </lineage>
</organism>
<dbReference type="InterPro" id="IPR002715">
    <property type="entry name" value="Nas_poly-pep-assoc_cplx_dom"/>
</dbReference>
<dbReference type="eggNOG" id="KOG2239">
    <property type="taxonomic scope" value="Eukaryota"/>
</dbReference>
<feature type="domain" description="NAC-A/B" evidence="2">
    <location>
        <begin position="48"/>
        <end position="111"/>
    </location>
</feature>
<feature type="compositionally biased region" description="Basic and acidic residues" evidence="1">
    <location>
        <begin position="1"/>
        <end position="10"/>
    </location>
</feature>
<feature type="compositionally biased region" description="Acidic residues" evidence="1">
    <location>
        <begin position="11"/>
        <end position="24"/>
    </location>
</feature>
<dbReference type="CDD" id="cd14358">
    <property type="entry name" value="UBA_NAC_euk"/>
    <property type="match status" value="1"/>
</dbReference>
<dbReference type="EMBL" id="KQ241620">
    <property type="protein sequence ID" value="KNC87160.1"/>
    <property type="molecule type" value="Genomic_DNA"/>
</dbReference>